<dbReference type="Proteomes" id="UP000000238">
    <property type="component" value="Chromosome"/>
</dbReference>
<feature type="region of interest" description="Disordered" evidence="1">
    <location>
        <begin position="1"/>
        <end position="30"/>
    </location>
</feature>
<protein>
    <submittedName>
        <fullName evidence="2">Uncharacterized protein</fullName>
    </submittedName>
</protein>
<dbReference type="KEGG" id="hch:HCH_01666"/>
<dbReference type="STRING" id="349521.HCH_01666"/>
<dbReference type="HOGENOM" id="CLU_3043993_0_0_6"/>
<dbReference type="AlphaFoldDB" id="Q2SLF5"/>
<sequence length="54" mass="6132">MLKNLRETLMGRIAGEKRSSKQAEEKKAEVKAPQVEFEMSALEALRVSTVTRRV</sequence>
<dbReference type="RefSeq" id="WP_011395591.1">
    <property type="nucleotide sequence ID" value="NC_007645.1"/>
</dbReference>
<accession>Q2SLF5</accession>
<keyword evidence="3" id="KW-1185">Reference proteome</keyword>
<evidence type="ECO:0000256" key="1">
    <source>
        <dbReference type="SAM" id="MobiDB-lite"/>
    </source>
</evidence>
<reference evidence="2 3" key="1">
    <citation type="journal article" date="2005" name="Nucleic Acids Res.">
        <title>Genomic blueprint of Hahella chejuensis, a marine microbe producing an algicidal agent.</title>
        <authorList>
            <person name="Jeong H."/>
            <person name="Yim J.H."/>
            <person name="Lee C."/>
            <person name="Choi S.-H."/>
            <person name="Park Y.K."/>
            <person name="Yoon S.H."/>
            <person name="Hur C.-G."/>
            <person name="Kang H.-Y."/>
            <person name="Kim D."/>
            <person name="Lee H.H."/>
            <person name="Park K.H."/>
            <person name="Park S.-H."/>
            <person name="Park H.-S."/>
            <person name="Lee H.K."/>
            <person name="Oh T.K."/>
            <person name="Kim J.F."/>
        </authorList>
    </citation>
    <scope>NUCLEOTIDE SEQUENCE [LARGE SCALE GENOMIC DNA]</scope>
    <source>
        <strain evidence="2 3">KCTC 2396</strain>
    </source>
</reference>
<evidence type="ECO:0000313" key="3">
    <source>
        <dbReference type="Proteomes" id="UP000000238"/>
    </source>
</evidence>
<name>Q2SLF5_HAHCH</name>
<gene>
    <name evidence="2" type="ordered locus">HCH_01666</name>
</gene>
<feature type="compositionally biased region" description="Basic and acidic residues" evidence="1">
    <location>
        <begin position="14"/>
        <end position="30"/>
    </location>
</feature>
<dbReference type="EMBL" id="CP000155">
    <property type="protein sequence ID" value="ABC28519.1"/>
    <property type="molecule type" value="Genomic_DNA"/>
</dbReference>
<organism evidence="2 3">
    <name type="scientific">Hahella chejuensis (strain KCTC 2396)</name>
    <dbReference type="NCBI Taxonomy" id="349521"/>
    <lineage>
        <taxon>Bacteria</taxon>
        <taxon>Pseudomonadati</taxon>
        <taxon>Pseudomonadota</taxon>
        <taxon>Gammaproteobacteria</taxon>
        <taxon>Oceanospirillales</taxon>
        <taxon>Hahellaceae</taxon>
        <taxon>Hahella</taxon>
    </lineage>
</organism>
<proteinExistence type="predicted"/>
<evidence type="ECO:0000313" key="2">
    <source>
        <dbReference type="EMBL" id="ABC28519.1"/>
    </source>
</evidence>